<evidence type="ECO:0000256" key="5">
    <source>
        <dbReference type="ARBA" id="ARBA00022519"/>
    </source>
</evidence>
<evidence type="ECO:0000313" key="13">
    <source>
        <dbReference type="EMBL" id="NIF21255.1"/>
    </source>
</evidence>
<keyword evidence="4 12" id="KW-0444">Lipid biosynthesis</keyword>
<evidence type="ECO:0000256" key="8">
    <source>
        <dbReference type="ARBA" id="ARBA00022985"/>
    </source>
</evidence>
<evidence type="ECO:0000256" key="4">
    <source>
        <dbReference type="ARBA" id="ARBA00022516"/>
    </source>
</evidence>
<proteinExistence type="inferred from homology"/>
<reference evidence="13 14" key="1">
    <citation type="journal article" date="2019" name="bioRxiv">
        <title>Bacteria contribute to plant secondary compound degradation in a generalist herbivore system.</title>
        <authorList>
            <person name="Francoeur C.B."/>
            <person name="Khadempour L."/>
            <person name="Moreira-Soto R.D."/>
            <person name="Gotting K."/>
            <person name="Book A.J."/>
            <person name="Pinto-Tomas A.A."/>
            <person name="Keefover-Ring K."/>
            <person name="Currie C.R."/>
        </authorList>
    </citation>
    <scope>NUCLEOTIDE SEQUENCE [LARGE SCALE GENOMIC DNA]</scope>
    <source>
        <strain evidence="13">Acro-835</strain>
    </source>
</reference>
<comment type="subcellular location">
    <subcellularLocation>
        <location evidence="12">Cell inner membrane</location>
        <topology evidence="12">Multi-pass membrane protein</topology>
    </subcellularLocation>
    <subcellularLocation>
        <location evidence="1">Cell membrane</location>
        <topology evidence="1">Multi-pass membrane protein</topology>
    </subcellularLocation>
</comment>
<comment type="pathway">
    <text evidence="12">Bacterial outer membrane biogenesis; lipopolysaccharide biosynthesis.</text>
</comment>
<feature type="transmembrane region" description="Helical" evidence="12">
    <location>
        <begin position="80"/>
        <end position="98"/>
    </location>
</feature>
<evidence type="ECO:0000256" key="6">
    <source>
        <dbReference type="ARBA" id="ARBA00022556"/>
    </source>
</evidence>
<keyword evidence="8 12" id="KW-0448">Lipopolysaccharide biosynthesis</keyword>
<dbReference type="RefSeq" id="WP_167013098.1">
    <property type="nucleotide sequence ID" value="NZ_VWXF01000002.1"/>
</dbReference>
<evidence type="ECO:0000256" key="1">
    <source>
        <dbReference type="ARBA" id="ARBA00004651"/>
    </source>
</evidence>
<keyword evidence="9 12" id="KW-1133">Transmembrane helix</keyword>
<evidence type="ECO:0000256" key="9">
    <source>
        <dbReference type="ARBA" id="ARBA00022989"/>
    </source>
</evidence>
<evidence type="ECO:0000256" key="7">
    <source>
        <dbReference type="ARBA" id="ARBA00022692"/>
    </source>
</evidence>
<gene>
    <name evidence="12" type="primary">arnF</name>
    <name evidence="13" type="ORF">F3J40_06500</name>
</gene>
<keyword evidence="7 12" id="KW-0812">Transmembrane</keyword>
<name>A0ABX0R7A1_9GAMM</name>
<dbReference type="EMBL" id="VWXF01000002">
    <property type="protein sequence ID" value="NIF21255.1"/>
    <property type="molecule type" value="Genomic_DNA"/>
</dbReference>
<evidence type="ECO:0000256" key="12">
    <source>
        <dbReference type="HAMAP-Rule" id="MF_00538"/>
    </source>
</evidence>
<dbReference type="PANTHER" id="PTHR30561">
    <property type="entry name" value="SMR FAMILY PROTON-DEPENDENT DRUG EFFLUX TRANSPORTER SUGE"/>
    <property type="match status" value="1"/>
</dbReference>
<organism evidence="13 14">
    <name type="scientific">Candidatus Pantoea multigeneris</name>
    <dbReference type="NCBI Taxonomy" id="2608357"/>
    <lineage>
        <taxon>Bacteria</taxon>
        <taxon>Pseudomonadati</taxon>
        <taxon>Pseudomonadota</taxon>
        <taxon>Gammaproteobacteria</taxon>
        <taxon>Enterobacterales</taxon>
        <taxon>Erwiniaceae</taxon>
        <taxon>Pantoea</taxon>
    </lineage>
</organism>
<evidence type="ECO:0000256" key="3">
    <source>
        <dbReference type="ARBA" id="ARBA00022475"/>
    </source>
</evidence>
<keyword evidence="10 12" id="KW-0443">Lipid metabolism</keyword>
<comment type="caution">
    <text evidence="12">Lacks conserved residue(s) required for the propagation of feature annotation.</text>
</comment>
<evidence type="ECO:0000256" key="2">
    <source>
        <dbReference type="ARBA" id="ARBA00022448"/>
    </source>
</evidence>
<keyword evidence="5 12" id="KW-0997">Cell inner membrane</keyword>
<comment type="similarity">
    <text evidence="12">Belongs to the ArnF family.</text>
</comment>
<sequence length="127" mass="13837">MKGYLLALCSVLLVTLAQLLLRHAMTQLPDVMSLSLLLSALKISLKPLLLLLVGFLAYGLSMLCWTLALRSLALSRAYPLLSLSYVLVWLAAISLPGFHEAFSWTALAGMVLILTGLVCICLPRRPV</sequence>
<dbReference type="InterPro" id="IPR037185">
    <property type="entry name" value="EmrE-like"/>
</dbReference>
<dbReference type="InterPro" id="IPR000390">
    <property type="entry name" value="Small_drug/metabolite_transptr"/>
</dbReference>
<dbReference type="NCBIfam" id="NF002816">
    <property type="entry name" value="PRK02971.1-2"/>
    <property type="match status" value="1"/>
</dbReference>
<feature type="transmembrane region" description="Helical" evidence="12">
    <location>
        <begin position="104"/>
        <end position="122"/>
    </location>
</feature>
<dbReference type="Proteomes" id="UP001515683">
    <property type="component" value="Unassembled WGS sequence"/>
</dbReference>
<keyword evidence="2 12" id="KW-0813">Transport</keyword>
<comment type="caution">
    <text evidence="13">The sequence shown here is derived from an EMBL/GenBank/DDBJ whole genome shotgun (WGS) entry which is preliminary data.</text>
</comment>
<evidence type="ECO:0000256" key="11">
    <source>
        <dbReference type="ARBA" id="ARBA00023136"/>
    </source>
</evidence>
<dbReference type="SUPFAM" id="SSF103481">
    <property type="entry name" value="Multidrug resistance efflux transporter EmrE"/>
    <property type="match status" value="1"/>
</dbReference>
<dbReference type="PANTHER" id="PTHR30561:SF9">
    <property type="entry name" value="4-AMINO-4-DEOXY-L-ARABINOSE-PHOSPHOUNDECAPRENOL FLIPPASE SUBUNIT ARNF-RELATED"/>
    <property type="match status" value="1"/>
</dbReference>
<comment type="function">
    <text evidence="12">Translocates 4-amino-4-deoxy-L-arabinose-phosphoundecaprenol (alpha-L-Ara4N-phosphoundecaprenol) from the cytoplasmic to the periplasmic side of the inner membrane.</text>
</comment>
<accession>A0ABX0R7A1</accession>
<dbReference type="Gene3D" id="1.10.3730.20">
    <property type="match status" value="1"/>
</dbReference>
<evidence type="ECO:0000256" key="10">
    <source>
        <dbReference type="ARBA" id="ARBA00023098"/>
    </source>
</evidence>
<keyword evidence="6 12" id="KW-0441">Lipid A biosynthesis</keyword>
<protein>
    <recommendedName>
        <fullName evidence="12">Probable 4-amino-4-deoxy-L-arabinose-phosphoundecaprenol flippase subunit ArnF</fullName>
        <shortName evidence="12">L-Ara4N-phosphoundecaprenol flippase subunit ArnF</shortName>
    </recommendedName>
    <alternativeName>
        <fullName evidence="12">Undecaprenyl phosphate-aminoarabinose flippase subunit ArnF</fullName>
    </alternativeName>
</protein>
<feature type="transmembrane region" description="Helical" evidence="12">
    <location>
        <begin position="48"/>
        <end position="68"/>
    </location>
</feature>
<keyword evidence="3 12" id="KW-1003">Cell membrane</keyword>
<keyword evidence="14" id="KW-1185">Reference proteome</keyword>
<comment type="subunit">
    <text evidence="12">Heterodimer of ArnE and ArnF.</text>
</comment>
<dbReference type="InterPro" id="IPR022832">
    <property type="entry name" value="Flippase_ArnF"/>
</dbReference>
<evidence type="ECO:0000313" key="14">
    <source>
        <dbReference type="Proteomes" id="UP001515683"/>
    </source>
</evidence>
<dbReference type="HAMAP" id="MF_00538">
    <property type="entry name" value="Flippase_ArnF"/>
    <property type="match status" value="1"/>
</dbReference>
<keyword evidence="11 12" id="KW-0472">Membrane</keyword>